<dbReference type="Proteomes" id="UP000183469">
    <property type="component" value="Unassembled WGS sequence"/>
</dbReference>
<reference evidence="1 2" key="1">
    <citation type="submission" date="2016-10" db="EMBL/GenBank/DDBJ databases">
        <authorList>
            <person name="de Groot N.N."/>
        </authorList>
    </citation>
    <scope>NUCLEOTIDE SEQUENCE [LARGE SCALE GENOMIC DNA]</scope>
    <source>
        <strain evidence="1 2">DSM 2872</strain>
    </source>
</reference>
<gene>
    <name evidence="1" type="ORF">SAMN05660648_02197</name>
</gene>
<dbReference type="EMBL" id="FNQG01000009">
    <property type="protein sequence ID" value="SEA16273.1"/>
    <property type="molecule type" value="Genomic_DNA"/>
</dbReference>
<protein>
    <submittedName>
        <fullName evidence="1">Uncharacterized protein</fullName>
    </submittedName>
</protein>
<accession>A0A1H3YXI4</accession>
<dbReference type="RefSeq" id="WP_074672730.1">
    <property type="nucleotide sequence ID" value="NZ_FNQG01000009.1"/>
</dbReference>
<evidence type="ECO:0000313" key="2">
    <source>
        <dbReference type="Proteomes" id="UP000183469"/>
    </source>
</evidence>
<sequence length="70" mass="8012">MRHTKKNTLQITRITGSDETGKDIHSYLNLAHVNSARLFTCHRELLALNIHYLLIVAHPPIRQARAQQGE</sequence>
<dbReference type="AlphaFoldDB" id="A0A1H3YXI4"/>
<name>A0A1H3YXI4_SELRU</name>
<organism evidence="1 2">
    <name type="scientific">Selenomonas ruminantium</name>
    <dbReference type="NCBI Taxonomy" id="971"/>
    <lineage>
        <taxon>Bacteria</taxon>
        <taxon>Bacillati</taxon>
        <taxon>Bacillota</taxon>
        <taxon>Negativicutes</taxon>
        <taxon>Selenomonadales</taxon>
        <taxon>Selenomonadaceae</taxon>
        <taxon>Selenomonas</taxon>
    </lineage>
</organism>
<evidence type="ECO:0000313" key="1">
    <source>
        <dbReference type="EMBL" id="SEA16273.1"/>
    </source>
</evidence>
<proteinExistence type="predicted"/>